<accession>A0A521EMC3</accession>
<evidence type="ECO:0000313" key="2">
    <source>
        <dbReference type="Proteomes" id="UP000317484"/>
    </source>
</evidence>
<dbReference type="Proteomes" id="UP000317484">
    <property type="component" value="Unassembled WGS sequence"/>
</dbReference>
<reference evidence="1 2" key="1">
    <citation type="submission" date="2017-05" db="EMBL/GenBank/DDBJ databases">
        <authorList>
            <person name="Varghese N."/>
            <person name="Submissions S."/>
        </authorList>
    </citation>
    <scope>NUCLEOTIDE SEQUENCE [LARGE SCALE GENOMIC DNA]</scope>
    <source>
        <strain evidence="1 2">DSM 46834</strain>
    </source>
</reference>
<sequence length="404" mass="44173">MADLLARFGAGDVALLERLMGPAAREGAAVAPDRVVLDAPVAAAQPRYVELTRHAGVPLLIDPQTHYLQDVQHVGDPWARLPYASASAHTPADLTSPARQDELVAGCLEYQLEHGASALLPPYVHIERDDDGWIEVQTALWRRTRRYLDRHHLVLPVVAVTAVGWRLLDRTRWPGGIDRLAAVLDDLGADEIALAASRVDQGARPDDRLVGLVATVRRLRGQAPVLAWQQGLLGEAAVAAGAAGYETGIGWRERCDLRTAAAAHRRPPVDGARFGARPVYIPALGRSIPKSTLQTLLGTRLSAQLLCMDHRCCPEGPASLLSDARGHALTSRARSLHTLDRISRHAWRWHHLADTNTEALQLAERINTLASRRPDITRVNTNALRAVQVVADNRRQTLGRRRAA</sequence>
<gene>
    <name evidence="1" type="ORF">SAMN06273567_105231</name>
</gene>
<organism evidence="1 2">
    <name type="scientific">Geodermatophilus aquaeductus</name>
    <dbReference type="NCBI Taxonomy" id="1564161"/>
    <lineage>
        <taxon>Bacteria</taxon>
        <taxon>Bacillati</taxon>
        <taxon>Actinomycetota</taxon>
        <taxon>Actinomycetes</taxon>
        <taxon>Geodermatophilales</taxon>
        <taxon>Geodermatophilaceae</taxon>
        <taxon>Geodermatophilus</taxon>
    </lineage>
</organism>
<protein>
    <submittedName>
        <fullName evidence="1">Uncharacterized protein</fullName>
    </submittedName>
</protein>
<proteinExistence type="predicted"/>
<dbReference type="AlphaFoldDB" id="A0A521EMC3"/>
<dbReference type="RefSeq" id="WP_142459209.1">
    <property type="nucleotide sequence ID" value="NZ_FXTJ01000005.1"/>
</dbReference>
<keyword evidence="2" id="KW-1185">Reference proteome</keyword>
<evidence type="ECO:0000313" key="1">
    <source>
        <dbReference type="EMBL" id="SMO84591.1"/>
    </source>
</evidence>
<dbReference type="EMBL" id="FXTJ01000005">
    <property type="protein sequence ID" value="SMO84591.1"/>
    <property type="molecule type" value="Genomic_DNA"/>
</dbReference>
<name>A0A521EMC3_9ACTN</name>